<reference evidence="1" key="1">
    <citation type="journal article" date="2014" name="Int. J. Syst. Evol. Microbiol.">
        <title>Complete genome sequence of Corynebacterium casei LMG S-19264T (=DSM 44701T), isolated from a smear-ripened cheese.</title>
        <authorList>
            <consortium name="US DOE Joint Genome Institute (JGI-PGF)"/>
            <person name="Walter F."/>
            <person name="Albersmeier A."/>
            <person name="Kalinowski J."/>
            <person name="Ruckert C."/>
        </authorList>
    </citation>
    <scope>NUCLEOTIDE SEQUENCE</scope>
    <source>
        <strain evidence="1">KCTC 23224</strain>
    </source>
</reference>
<name>A0A8J3D0M8_9BACT</name>
<keyword evidence="2" id="KW-1185">Reference proteome</keyword>
<protein>
    <submittedName>
        <fullName evidence="1">Uncharacterized protein</fullName>
    </submittedName>
</protein>
<dbReference type="EMBL" id="BMYF01000017">
    <property type="protein sequence ID" value="GHB44179.1"/>
    <property type="molecule type" value="Genomic_DNA"/>
</dbReference>
<organism evidence="1 2">
    <name type="scientific">Mongoliitalea lutea</name>
    <dbReference type="NCBI Taxonomy" id="849756"/>
    <lineage>
        <taxon>Bacteria</taxon>
        <taxon>Pseudomonadati</taxon>
        <taxon>Bacteroidota</taxon>
        <taxon>Cytophagia</taxon>
        <taxon>Cytophagales</taxon>
        <taxon>Cyclobacteriaceae</taxon>
        <taxon>Mongoliitalea</taxon>
    </lineage>
</organism>
<evidence type="ECO:0000313" key="1">
    <source>
        <dbReference type="EMBL" id="GHB44179.1"/>
    </source>
</evidence>
<accession>A0A8J3D0M8</accession>
<dbReference type="AlphaFoldDB" id="A0A8J3D0M8"/>
<dbReference type="Proteomes" id="UP000642809">
    <property type="component" value="Unassembled WGS sequence"/>
</dbReference>
<dbReference type="RefSeq" id="WP_377026889.1">
    <property type="nucleotide sequence ID" value="NZ_JBHLTJ010000029.1"/>
</dbReference>
<comment type="caution">
    <text evidence="1">The sequence shown here is derived from an EMBL/GenBank/DDBJ whole genome shotgun (WGS) entry which is preliminary data.</text>
</comment>
<sequence length="92" mass="10966">MEFEEIDGPCLVFLVADDDGRERFYEIREDIRRNKSTGVFTYRDEEGRLWSISLAENGRYYSKSTIEIPIEVDRIECGTRIYNERDRSEDDD</sequence>
<proteinExistence type="predicted"/>
<gene>
    <name evidence="1" type="ORF">GCM10008106_26470</name>
</gene>
<evidence type="ECO:0000313" key="2">
    <source>
        <dbReference type="Proteomes" id="UP000642809"/>
    </source>
</evidence>
<reference evidence="1" key="2">
    <citation type="submission" date="2020-09" db="EMBL/GenBank/DDBJ databases">
        <authorList>
            <person name="Sun Q."/>
            <person name="Kim S."/>
        </authorList>
    </citation>
    <scope>NUCLEOTIDE SEQUENCE</scope>
    <source>
        <strain evidence="1">KCTC 23224</strain>
    </source>
</reference>